<keyword evidence="2 4" id="KW-0863">Zinc-finger</keyword>
<reference evidence="7" key="1">
    <citation type="journal article" date="2012" name="Science">
        <title>The Paleozoic origin of enzymatic lignin decomposition reconstructed from 31 fungal genomes.</title>
        <authorList>
            <person name="Floudas D."/>
            <person name="Binder M."/>
            <person name="Riley R."/>
            <person name="Barry K."/>
            <person name="Blanchette R.A."/>
            <person name="Henrissat B."/>
            <person name="Martinez A.T."/>
            <person name="Otillar R."/>
            <person name="Spatafora J.W."/>
            <person name="Yadav J.S."/>
            <person name="Aerts A."/>
            <person name="Benoit I."/>
            <person name="Boyd A."/>
            <person name="Carlson A."/>
            <person name="Copeland A."/>
            <person name="Coutinho P.M."/>
            <person name="de Vries R.P."/>
            <person name="Ferreira P."/>
            <person name="Findley K."/>
            <person name="Foster B."/>
            <person name="Gaskell J."/>
            <person name="Glotzer D."/>
            <person name="Gorecki P."/>
            <person name="Heitman J."/>
            <person name="Hesse C."/>
            <person name="Hori C."/>
            <person name="Igarashi K."/>
            <person name="Jurgens J.A."/>
            <person name="Kallen N."/>
            <person name="Kersten P."/>
            <person name="Kohler A."/>
            <person name="Kuees U."/>
            <person name="Kumar T.K.A."/>
            <person name="Kuo A."/>
            <person name="LaButti K."/>
            <person name="Larrondo L.F."/>
            <person name="Lindquist E."/>
            <person name="Ling A."/>
            <person name="Lombard V."/>
            <person name="Lucas S."/>
            <person name="Lundell T."/>
            <person name="Martin R."/>
            <person name="McLaughlin D.J."/>
            <person name="Morgenstern I."/>
            <person name="Morin E."/>
            <person name="Murat C."/>
            <person name="Nagy L.G."/>
            <person name="Nolan M."/>
            <person name="Ohm R.A."/>
            <person name="Patyshakuliyeva A."/>
            <person name="Rokas A."/>
            <person name="Ruiz-Duenas F.J."/>
            <person name="Sabat G."/>
            <person name="Salamov A."/>
            <person name="Samejima M."/>
            <person name="Schmutz J."/>
            <person name="Slot J.C."/>
            <person name="St John F."/>
            <person name="Stenlid J."/>
            <person name="Sun H."/>
            <person name="Sun S."/>
            <person name="Syed K."/>
            <person name="Tsang A."/>
            <person name="Wiebenga A."/>
            <person name="Young D."/>
            <person name="Pisabarro A."/>
            <person name="Eastwood D.C."/>
            <person name="Martin F."/>
            <person name="Cullen D."/>
            <person name="Grigoriev I.V."/>
            <person name="Hibbett D.S."/>
        </authorList>
    </citation>
    <scope>NUCLEOTIDE SEQUENCE [LARGE SCALE GENOMIC DNA]</scope>
    <source>
        <strain evidence="7">TFB10046</strain>
    </source>
</reference>
<dbReference type="SUPFAM" id="SSF144232">
    <property type="entry name" value="HIT/MYND zinc finger-like"/>
    <property type="match status" value="1"/>
</dbReference>
<evidence type="ECO:0000313" key="6">
    <source>
        <dbReference type="EMBL" id="EJD44577.1"/>
    </source>
</evidence>
<dbReference type="EMBL" id="JH687770">
    <property type="protein sequence ID" value="EJD44577.1"/>
    <property type="molecule type" value="Genomic_DNA"/>
</dbReference>
<organism evidence="6 7">
    <name type="scientific">Auricularia subglabra (strain TFB-10046 / SS5)</name>
    <name type="common">White-rot fungus</name>
    <name type="synonym">Auricularia delicata (strain TFB10046)</name>
    <dbReference type="NCBI Taxonomy" id="717982"/>
    <lineage>
        <taxon>Eukaryota</taxon>
        <taxon>Fungi</taxon>
        <taxon>Dikarya</taxon>
        <taxon>Basidiomycota</taxon>
        <taxon>Agaricomycotina</taxon>
        <taxon>Agaricomycetes</taxon>
        <taxon>Auriculariales</taxon>
        <taxon>Auriculariaceae</taxon>
        <taxon>Auricularia</taxon>
    </lineage>
</organism>
<evidence type="ECO:0000259" key="5">
    <source>
        <dbReference type="PROSITE" id="PS50865"/>
    </source>
</evidence>
<evidence type="ECO:0000313" key="7">
    <source>
        <dbReference type="Proteomes" id="UP000006514"/>
    </source>
</evidence>
<evidence type="ECO:0000256" key="4">
    <source>
        <dbReference type="PROSITE-ProRule" id="PRU00134"/>
    </source>
</evidence>
<sequence length="497" mass="55991">MAPVRDTELFLRLDQCLSRDNQLGSQFCTICLLAVPYALSGNSPDIPDLQTQYHDLWSSCMCWLAMPWRDDELSSLRRSLSHNIDNCGMRASHGAMLKDFGKAHVKDPFELFQILLCLCLQNCLYGIDSSTGHTLNVVARARNPRKRFCSKKGAWPTEIDQLFPYGERHTVRALAMASFWFADDSPLWVLNAILHLARPRLWSTFLDENNRVPIVWSVTSMILYGTGCVAGLRTLDQGVRRERTPPAIRDADWLRDGHGLHAASAFLRTILTGPYAQPDDILHFLLPHLATFRDIFRIAHWQAKSCRPVARREDWWQIALCVCPASAVAGESLQLVPDADVLRAVETDPRSEVILGIIRQALIAFPRQCAGPGCARTMLDDTMLPTCARCKIARYCIKNCQRADWTTENPIPHKRLCPVLSALRLVADPAMPQAAFAEAVRQSCLPDDYLILAGKWALSRGRYFMDILRVEIALPLLGNTEGQGAYRARLLRSLVER</sequence>
<gene>
    <name evidence="6" type="ORF">AURDEDRAFT_185010</name>
</gene>
<keyword evidence="7" id="KW-1185">Reference proteome</keyword>
<dbReference type="InParanoid" id="J0WZ50"/>
<evidence type="ECO:0000256" key="2">
    <source>
        <dbReference type="ARBA" id="ARBA00022771"/>
    </source>
</evidence>
<protein>
    <recommendedName>
        <fullName evidence="5">MYND-type domain-containing protein</fullName>
    </recommendedName>
</protein>
<dbReference type="Pfam" id="PF01753">
    <property type="entry name" value="zf-MYND"/>
    <property type="match status" value="1"/>
</dbReference>
<accession>J0WZ50</accession>
<name>J0WZ50_AURST</name>
<dbReference type="PROSITE" id="PS50865">
    <property type="entry name" value="ZF_MYND_2"/>
    <property type="match status" value="1"/>
</dbReference>
<dbReference type="AlphaFoldDB" id="J0WZ50"/>
<dbReference type="InterPro" id="IPR002893">
    <property type="entry name" value="Znf_MYND"/>
</dbReference>
<evidence type="ECO:0000256" key="1">
    <source>
        <dbReference type="ARBA" id="ARBA00022723"/>
    </source>
</evidence>
<proteinExistence type="predicted"/>
<dbReference type="GO" id="GO:0008270">
    <property type="term" value="F:zinc ion binding"/>
    <property type="evidence" value="ECO:0007669"/>
    <property type="project" value="UniProtKB-KW"/>
</dbReference>
<keyword evidence="1" id="KW-0479">Metal-binding</keyword>
<dbReference type="Proteomes" id="UP000006514">
    <property type="component" value="Unassembled WGS sequence"/>
</dbReference>
<dbReference type="Gene3D" id="6.10.140.2220">
    <property type="match status" value="1"/>
</dbReference>
<keyword evidence="3" id="KW-0862">Zinc</keyword>
<dbReference type="KEGG" id="adl:AURDEDRAFT_185010"/>
<feature type="domain" description="MYND-type" evidence="5">
    <location>
        <begin position="371"/>
        <end position="417"/>
    </location>
</feature>
<evidence type="ECO:0000256" key="3">
    <source>
        <dbReference type="ARBA" id="ARBA00022833"/>
    </source>
</evidence>